<evidence type="ECO:0000313" key="1">
    <source>
        <dbReference type="EMBL" id="SFJ36402.1"/>
    </source>
</evidence>
<name>A0A1I3QSH3_9HYPH</name>
<dbReference type="RefSeq" id="WP_091523410.1">
    <property type="nucleotide sequence ID" value="NZ_FORF01000016.1"/>
</dbReference>
<dbReference type="EMBL" id="FORF01000016">
    <property type="protein sequence ID" value="SFJ36402.1"/>
    <property type="molecule type" value="Genomic_DNA"/>
</dbReference>
<gene>
    <name evidence="1" type="ORF">SAMN03080618_02753</name>
</gene>
<sequence length="165" mass="18374">MWDSLFSTRRVLAAVLTLIAVLFALGWMTRQDVGELPYLRIIGGGFIYNYRVSDVYYGFTAVVLKPIPTGAIVEAAFENPGGGPPLVVRQRMGGAEMTRFAMRSPPVRGVRAGREYHVTIRLLGRKTEQPFWSVEKTYVSQIDDDIVPKEPLTIGPGYARNPKAE</sequence>
<proteinExistence type="predicted"/>
<keyword evidence="2" id="KW-1185">Reference proteome</keyword>
<dbReference type="STRING" id="1121003.SAMN03080618_02753"/>
<dbReference type="Proteomes" id="UP000242763">
    <property type="component" value="Unassembled WGS sequence"/>
</dbReference>
<organism evidence="1 2">
    <name type="scientific">Aquamicrobium aerolatum DSM 21857</name>
    <dbReference type="NCBI Taxonomy" id="1121003"/>
    <lineage>
        <taxon>Bacteria</taxon>
        <taxon>Pseudomonadati</taxon>
        <taxon>Pseudomonadota</taxon>
        <taxon>Alphaproteobacteria</taxon>
        <taxon>Hyphomicrobiales</taxon>
        <taxon>Phyllobacteriaceae</taxon>
        <taxon>Aerobium</taxon>
    </lineage>
</organism>
<accession>A0A1I3QSH3</accession>
<dbReference type="OrthoDB" id="7916166at2"/>
<evidence type="ECO:0000313" key="2">
    <source>
        <dbReference type="Proteomes" id="UP000242763"/>
    </source>
</evidence>
<dbReference type="AlphaFoldDB" id="A0A1I3QSH3"/>
<reference evidence="2" key="1">
    <citation type="submission" date="2016-10" db="EMBL/GenBank/DDBJ databases">
        <authorList>
            <person name="Varghese N."/>
            <person name="Submissions S."/>
        </authorList>
    </citation>
    <scope>NUCLEOTIDE SEQUENCE [LARGE SCALE GENOMIC DNA]</scope>
    <source>
        <strain evidence="2">DSM 21857</strain>
    </source>
</reference>
<protein>
    <submittedName>
        <fullName evidence="1">Uncharacterized protein</fullName>
    </submittedName>
</protein>